<gene>
    <name evidence="1" type="ORF">C9I98_03185</name>
</gene>
<reference evidence="1 2" key="1">
    <citation type="submission" date="2018-01" db="EMBL/GenBank/DDBJ databases">
        <title>Whole genome sequencing of Histamine producing bacteria.</title>
        <authorList>
            <person name="Butler K."/>
        </authorList>
    </citation>
    <scope>NUCLEOTIDE SEQUENCE [LARGE SCALE GENOMIC DNA]</scope>
    <source>
        <strain evidence="1 2">DSM 100436</strain>
    </source>
</reference>
<accession>A0A2T3P1I1</accession>
<dbReference type="EMBL" id="PYMA01000001">
    <property type="protein sequence ID" value="PSW22328.1"/>
    <property type="molecule type" value="Genomic_DNA"/>
</dbReference>
<protein>
    <submittedName>
        <fullName evidence="1">Uncharacterized protein</fullName>
    </submittedName>
</protein>
<evidence type="ECO:0000313" key="2">
    <source>
        <dbReference type="Proteomes" id="UP000241771"/>
    </source>
</evidence>
<evidence type="ECO:0000313" key="1">
    <source>
        <dbReference type="EMBL" id="PSW22328.1"/>
    </source>
</evidence>
<name>A0A2T3P1I1_9GAMM</name>
<dbReference type="AlphaFoldDB" id="A0A2T3P1I1"/>
<dbReference type="Proteomes" id="UP000241771">
    <property type="component" value="Unassembled WGS sequence"/>
</dbReference>
<proteinExistence type="predicted"/>
<organism evidence="1 2">
    <name type="scientific">Photobacterium sanctipauli</name>
    <dbReference type="NCBI Taxonomy" id="1342794"/>
    <lineage>
        <taxon>Bacteria</taxon>
        <taxon>Pseudomonadati</taxon>
        <taxon>Pseudomonadota</taxon>
        <taxon>Gammaproteobacteria</taxon>
        <taxon>Vibrionales</taxon>
        <taxon>Vibrionaceae</taxon>
        <taxon>Photobacterium</taxon>
    </lineage>
</organism>
<keyword evidence="2" id="KW-1185">Reference proteome</keyword>
<comment type="caution">
    <text evidence="1">The sequence shown here is derived from an EMBL/GenBank/DDBJ whole genome shotgun (WGS) entry which is preliminary data.</text>
</comment>
<sequence length="129" mass="13745">MVSCKINITAIQKEVDDNLKLMNLPMTKTVAGSAALTWAMIDRIDKAMALSGGIAQPIKMSAVARTGTVGAGLYASFWAGAVIGSTARAIYRNTDCTQSQIVAFAKNIGVTGSWLQTTFARYPELLSVR</sequence>